<dbReference type="InterPro" id="IPR041679">
    <property type="entry name" value="DNA2/NAM7-like_C"/>
</dbReference>
<evidence type="ECO:0000256" key="1">
    <source>
        <dbReference type="ARBA" id="ARBA00022741"/>
    </source>
</evidence>
<dbReference type="Gene3D" id="3.40.50.300">
    <property type="entry name" value="P-loop containing nucleotide triphosphate hydrolases"/>
    <property type="match status" value="2"/>
</dbReference>
<accession>A0ABR3TWC8</accession>
<evidence type="ECO:0000256" key="3">
    <source>
        <dbReference type="ARBA" id="ARBA00022806"/>
    </source>
</evidence>
<evidence type="ECO:0000313" key="6">
    <source>
        <dbReference type="EMBL" id="KAL1645516.1"/>
    </source>
</evidence>
<evidence type="ECO:0000259" key="5">
    <source>
        <dbReference type="Pfam" id="PF13087"/>
    </source>
</evidence>
<evidence type="ECO:0000256" key="2">
    <source>
        <dbReference type="ARBA" id="ARBA00022801"/>
    </source>
</evidence>
<dbReference type="PANTHER" id="PTHR43788">
    <property type="entry name" value="DNA2/NAM7 HELICASE FAMILY MEMBER"/>
    <property type="match status" value="1"/>
</dbReference>
<dbReference type="PANTHER" id="PTHR43788:SF8">
    <property type="entry name" value="DNA-BINDING PROTEIN SMUBP-2"/>
    <property type="match status" value="1"/>
</dbReference>
<keyword evidence="2" id="KW-0378">Hydrolase</keyword>
<dbReference type="InterPro" id="IPR050534">
    <property type="entry name" value="Coronavir_polyprotein_1ab"/>
</dbReference>
<dbReference type="SUPFAM" id="SSF52540">
    <property type="entry name" value="P-loop containing nucleoside triphosphate hydrolases"/>
    <property type="match status" value="1"/>
</dbReference>
<keyword evidence="3" id="KW-0347">Helicase</keyword>
<dbReference type="EMBL" id="JAKEKT020000019">
    <property type="protein sequence ID" value="KAL1645516.1"/>
    <property type="molecule type" value="Genomic_DNA"/>
</dbReference>
<keyword evidence="7" id="KW-1185">Reference proteome</keyword>
<evidence type="ECO:0000256" key="4">
    <source>
        <dbReference type="ARBA" id="ARBA00022840"/>
    </source>
</evidence>
<protein>
    <recommendedName>
        <fullName evidence="5">DNA2/NAM7 helicase-like C-terminal domain-containing protein</fullName>
    </recommendedName>
</protein>
<reference evidence="6 7" key="1">
    <citation type="journal article" date="2023" name="Plant Dis.">
        <title>First Report of Diplodia intermedia Causing Canker and Dieback Diseases on Apple Trees in Canada.</title>
        <authorList>
            <person name="Ellouze W."/>
            <person name="Ilyukhin E."/>
            <person name="Sulman M."/>
            <person name="Ali S."/>
        </authorList>
    </citation>
    <scope>NUCLEOTIDE SEQUENCE [LARGE SCALE GENOMIC DNA]</scope>
    <source>
        <strain evidence="6 7">M45-28</strain>
    </source>
</reference>
<comment type="caution">
    <text evidence="6">The sequence shown here is derived from an EMBL/GenBank/DDBJ whole genome shotgun (WGS) entry which is preliminary data.</text>
</comment>
<sequence length="940" mass="105485">MAPSFWDPLEEETLSVEPTFDGSIIMPQWLKHRQMDTSQEVIFKAGSGWMACVVMDSNQVLGSFKEKKISLQLKAEVLLPVLRLKIPSPEGDVIIDIDPDACEFIDCNTFQVGQAERSVVEDRSVEAGITPPDGESVSRVRIKACRELSVRASSLSERADTTVKLTIGDSTESLYVRERSALYRIKSSLLTSVQAMLQSDEGVEIWTGTKSNFESWNMCLAARALSPGAPSNMWPYTQLPQVKFNASNMFDTYRQQRSELPVPSFLRLKEDSDEWRICSQWWSDANPRTIYPTASAFRNIYLPAILAEHRAHADMLDKIFNLGNTHEALFEFDDDMSSRVTLTMTSPSNTYLPIPRVGTMIECFLARSTDRSKENAIRGLVEGIASNGIEFFLHAQARSEHADAISPGRHEVVVTIERADEILDMSYQAIVTSMASSTTMEGEGWFSLRKLLLGIPSGPAPCLYGHWQRREDPWLRPEEQETREEVIVKRNRESLGTDQRLAHDSLIFGHLENSCLLIRGGPGVGKTHTICKMVSSLMAMDYNVLLVAHADNTVDMLTARVVTEIDDNQMARRYFSQATLSAYSMDRSLKDVLVKSAQTEKIKAWSARLTRHDQLDNVHVVCAVVYDVPSLAKAGFRPHIVIFDEMSLFTEPDICVALTSMSASAMSVVLVGDNHQPQAPLASASTSPFHSQLALQPMERFLKNLELSAIELRTNYRQAKELGEFSNKLLGKFHMTRYSHQAKPSPLSEKVANALRTDMLPFKPRYKGQLEFFVDVRSWSRTQEHGFSVTNDGGVALIVKCVEKLVNNAGISANDIAIISIYSYDVVCLRQALLKRGLPRVEVCVTARYSGRERPIIFAHSPKADNASSTNPFGLIHDKSLLLLHASRAKEYVFYVGNFSHYIMALKQPHVQKMAKKFASVRLWLDHMESTGRRVTARIP</sequence>
<evidence type="ECO:0000313" key="7">
    <source>
        <dbReference type="Proteomes" id="UP001521184"/>
    </source>
</evidence>
<keyword evidence="1" id="KW-0547">Nucleotide-binding</keyword>
<keyword evidence="4" id="KW-0067">ATP-binding</keyword>
<dbReference type="Pfam" id="PF13245">
    <property type="entry name" value="AAA_19"/>
    <property type="match status" value="1"/>
</dbReference>
<dbReference type="Pfam" id="PF13087">
    <property type="entry name" value="AAA_12"/>
    <property type="match status" value="1"/>
</dbReference>
<name>A0ABR3TWC8_9PEZI</name>
<organism evidence="6 7">
    <name type="scientific">Diplodia intermedia</name>
    <dbReference type="NCBI Taxonomy" id="856260"/>
    <lineage>
        <taxon>Eukaryota</taxon>
        <taxon>Fungi</taxon>
        <taxon>Dikarya</taxon>
        <taxon>Ascomycota</taxon>
        <taxon>Pezizomycotina</taxon>
        <taxon>Dothideomycetes</taxon>
        <taxon>Dothideomycetes incertae sedis</taxon>
        <taxon>Botryosphaeriales</taxon>
        <taxon>Botryosphaeriaceae</taxon>
        <taxon>Diplodia</taxon>
    </lineage>
</organism>
<proteinExistence type="predicted"/>
<gene>
    <name evidence="6" type="ORF">SLS58_003825</name>
</gene>
<dbReference type="InterPro" id="IPR027417">
    <property type="entry name" value="P-loop_NTPase"/>
</dbReference>
<feature type="domain" description="DNA2/NAM7 helicase-like C-terminal" evidence="5">
    <location>
        <begin position="698"/>
        <end position="898"/>
    </location>
</feature>
<dbReference type="Proteomes" id="UP001521184">
    <property type="component" value="Unassembled WGS sequence"/>
</dbReference>